<comment type="caution">
    <text evidence="2">The sequence shown here is derived from an EMBL/GenBank/DDBJ whole genome shotgun (WGS) entry which is preliminary data.</text>
</comment>
<dbReference type="SMART" id="SM00849">
    <property type="entry name" value="Lactamase_B"/>
    <property type="match status" value="1"/>
</dbReference>
<protein>
    <submittedName>
        <fullName evidence="2">MBL fold metallo-hydrolase</fullName>
    </submittedName>
</protein>
<dbReference type="PANTHER" id="PTHR42951">
    <property type="entry name" value="METALLO-BETA-LACTAMASE DOMAIN-CONTAINING"/>
    <property type="match status" value="1"/>
</dbReference>
<reference evidence="2 3" key="1">
    <citation type="submission" date="2019-09" db="EMBL/GenBank/DDBJ databases">
        <title>Draft genome sequencing of Hungatella hathewayi 123Y-2.</title>
        <authorList>
            <person name="Lv Q."/>
            <person name="Li S."/>
        </authorList>
    </citation>
    <scope>NUCLEOTIDE SEQUENCE [LARGE SCALE GENOMIC DNA]</scope>
    <source>
        <strain evidence="2 3">123Y-2</strain>
    </source>
</reference>
<dbReference type="Proteomes" id="UP000434223">
    <property type="component" value="Unassembled WGS sequence"/>
</dbReference>
<dbReference type="SUPFAM" id="SSF56281">
    <property type="entry name" value="Metallo-hydrolase/oxidoreductase"/>
    <property type="match status" value="1"/>
</dbReference>
<name>A0AAW9WP36_9FIRM</name>
<dbReference type="EMBL" id="WNME01000047">
    <property type="protein sequence ID" value="MUB67125.1"/>
    <property type="molecule type" value="Genomic_DNA"/>
</dbReference>
<dbReference type="InterPro" id="IPR001279">
    <property type="entry name" value="Metallo-B-lactamas"/>
</dbReference>
<dbReference type="InterPro" id="IPR036866">
    <property type="entry name" value="RibonucZ/Hydroxyglut_hydro"/>
</dbReference>
<organism evidence="2 3">
    <name type="scientific">Hungatella hathewayi</name>
    <dbReference type="NCBI Taxonomy" id="154046"/>
    <lineage>
        <taxon>Bacteria</taxon>
        <taxon>Bacillati</taxon>
        <taxon>Bacillota</taxon>
        <taxon>Clostridia</taxon>
        <taxon>Lachnospirales</taxon>
        <taxon>Lachnospiraceae</taxon>
        <taxon>Hungatella</taxon>
    </lineage>
</organism>
<proteinExistence type="predicted"/>
<dbReference type="Pfam" id="PF00753">
    <property type="entry name" value="Lactamase_B"/>
    <property type="match status" value="1"/>
</dbReference>
<evidence type="ECO:0000313" key="3">
    <source>
        <dbReference type="Proteomes" id="UP000434223"/>
    </source>
</evidence>
<accession>A0AAW9WP36</accession>
<gene>
    <name evidence="2" type="ORF">GNE07_29350</name>
</gene>
<dbReference type="RefSeq" id="WP_055652461.1">
    <property type="nucleotide sequence ID" value="NZ_CZAZ01000068.1"/>
</dbReference>
<sequence length="307" mass="33950">MAINYPIIYEIAYQTYDINEFGMASFFVLVGENRGLVIDCGCGSFDARGLVEKLCPLPYDVVITHAHGDHCGAMSQWDKVWLHPREYDFAHNTEHLVDMLHQNPALWRGAMERGIHIPMADGSEWNYPSSNMGAKEFYELDDLKFMGFKRMPQFLPLTDGQIFDLGGGRVVETVYVPGHGAGHCAFIDPSVRILFSGDCCNYNLGLGRTSVNTALKGLLNLASHRHKFDRNFNGHTAPGADTAGFSMPPTTLDDCIAACRSIINGTAEVTESSAENFKRAVVHYGAVQVGFNPQRIIDEGEEPVDIL</sequence>
<dbReference type="InterPro" id="IPR050855">
    <property type="entry name" value="NDM-1-like"/>
</dbReference>
<dbReference type="Gene3D" id="3.60.15.10">
    <property type="entry name" value="Ribonuclease Z/Hydroxyacylglutathione hydrolase-like"/>
    <property type="match status" value="1"/>
</dbReference>
<evidence type="ECO:0000313" key="2">
    <source>
        <dbReference type="EMBL" id="MUB67125.1"/>
    </source>
</evidence>
<dbReference type="PANTHER" id="PTHR42951:SF22">
    <property type="entry name" value="METALLO BETA-LACTAMASE SUPERFAMILY LIPOPROTEIN"/>
    <property type="match status" value="1"/>
</dbReference>
<dbReference type="AlphaFoldDB" id="A0AAW9WP36"/>
<evidence type="ECO:0000259" key="1">
    <source>
        <dbReference type="SMART" id="SM00849"/>
    </source>
</evidence>
<feature type="domain" description="Metallo-beta-lactamase" evidence="1">
    <location>
        <begin position="23"/>
        <end position="235"/>
    </location>
</feature>